<name>A0A1W6JWY8_9CREN</name>
<organism evidence="1 2">
    <name type="scientific">Acidianus manzaensis</name>
    <dbReference type="NCBI Taxonomy" id="282676"/>
    <lineage>
        <taxon>Archaea</taxon>
        <taxon>Thermoproteota</taxon>
        <taxon>Thermoprotei</taxon>
        <taxon>Sulfolobales</taxon>
        <taxon>Sulfolobaceae</taxon>
        <taxon>Acidianus</taxon>
    </lineage>
</organism>
<evidence type="ECO:0000313" key="2">
    <source>
        <dbReference type="Proteomes" id="UP000193404"/>
    </source>
</evidence>
<accession>A0A1W6JWY8</accession>
<dbReference type="EMBL" id="CP020477">
    <property type="protein sequence ID" value="ARM74765.1"/>
    <property type="molecule type" value="Genomic_DNA"/>
</dbReference>
<dbReference type="GeneID" id="41589480"/>
<dbReference type="RefSeq" id="WP_148690515.1">
    <property type="nucleotide sequence ID" value="NZ_CP020477.1"/>
</dbReference>
<dbReference type="KEGG" id="aman:B6F84_01140"/>
<proteinExistence type="predicted"/>
<dbReference type="AlphaFoldDB" id="A0A1W6JWY8"/>
<protein>
    <submittedName>
        <fullName evidence="1">Uncharacterized protein</fullName>
    </submittedName>
</protein>
<evidence type="ECO:0000313" key="1">
    <source>
        <dbReference type="EMBL" id="ARM74765.1"/>
    </source>
</evidence>
<reference evidence="1 2" key="1">
    <citation type="submission" date="2017-03" db="EMBL/GenBank/DDBJ databases">
        <title>Sulfur activation and transportation mechanism of thermophilic Archaea Acidianus manzaensis YN-25.</title>
        <authorList>
            <person name="Ma Y."/>
            <person name="Yang Y."/>
            <person name="Xia J."/>
        </authorList>
    </citation>
    <scope>NUCLEOTIDE SEQUENCE [LARGE SCALE GENOMIC DNA]</scope>
    <source>
        <strain evidence="1 2">YN-25</strain>
    </source>
</reference>
<dbReference type="Proteomes" id="UP000193404">
    <property type="component" value="Chromosome"/>
</dbReference>
<gene>
    <name evidence="1" type="ORF">B6F84_01140</name>
</gene>
<keyword evidence="2" id="KW-1185">Reference proteome</keyword>
<sequence length="165" mass="18857">MKYLVLILIVILVISSVLIYSMSISMKGYNISSHDNTIPNPPPMSSSTSSTNHSRYLANYSYELLLHNGTIYIVYPTFFSEVRILNETFIKAGPPIVPYNNYGEYILEIQNFTLYQKLLSCKYFNAFIFENESWTQVTFIVKIINYSIVPDGYLVPRGIIPLVSA</sequence>